<dbReference type="KEGG" id="parq:DSM112329_04539"/>
<protein>
    <submittedName>
        <fullName evidence="2">Uncharacterized protein</fullName>
    </submittedName>
</protein>
<proteinExistence type="predicted"/>
<dbReference type="RefSeq" id="WP_354698841.1">
    <property type="nucleotide sequence ID" value="NZ_CP114014.1"/>
</dbReference>
<feature type="transmembrane region" description="Helical" evidence="1">
    <location>
        <begin position="6"/>
        <end position="28"/>
    </location>
</feature>
<name>A0AAU7B1C4_9ACTN</name>
<dbReference type="AlphaFoldDB" id="A0AAU7B1C4"/>
<organism evidence="2">
    <name type="scientific">Paraconexibacter sp. AEG42_29</name>
    <dbReference type="NCBI Taxonomy" id="2997339"/>
    <lineage>
        <taxon>Bacteria</taxon>
        <taxon>Bacillati</taxon>
        <taxon>Actinomycetota</taxon>
        <taxon>Thermoleophilia</taxon>
        <taxon>Solirubrobacterales</taxon>
        <taxon>Paraconexibacteraceae</taxon>
        <taxon>Paraconexibacter</taxon>
    </lineage>
</organism>
<evidence type="ECO:0000256" key="1">
    <source>
        <dbReference type="SAM" id="Phobius"/>
    </source>
</evidence>
<reference evidence="2" key="1">
    <citation type="submission" date="2022-12" db="EMBL/GenBank/DDBJ databases">
        <title>Paraconexibacter alkalitolerans sp. nov. and Baekduia alba sp. nov., isolated from soil and emended description of the genera Paraconexibacter (Chun et al., 2020) and Baekduia (An et al., 2020).</title>
        <authorList>
            <person name="Vieira S."/>
            <person name="Huber K.J."/>
            <person name="Geppert A."/>
            <person name="Wolf J."/>
            <person name="Neumann-Schaal M."/>
            <person name="Muesken M."/>
            <person name="Overmann J."/>
        </authorList>
    </citation>
    <scope>NUCLEOTIDE SEQUENCE</scope>
    <source>
        <strain evidence="2">AEG42_29</strain>
    </source>
</reference>
<sequence length="89" mass="10163">MLPLAIGTLGLGLTVVVIIVVLTAIGIVRARGNKNSTFLEWDPIDRTAWRREVDDADVVHMLAEHNQRRAERGLDPQTMEEYVEQLRRR</sequence>
<evidence type="ECO:0000313" key="2">
    <source>
        <dbReference type="EMBL" id="XAY07651.1"/>
    </source>
</evidence>
<keyword evidence="1" id="KW-0472">Membrane</keyword>
<gene>
    <name evidence="2" type="ORF">DSM112329_04539</name>
</gene>
<dbReference type="EMBL" id="CP114014">
    <property type="protein sequence ID" value="XAY07651.1"/>
    <property type="molecule type" value="Genomic_DNA"/>
</dbReference>
<accession>A0AAU7B1C4</accession>
<keyword evidence="1" id="KW-1133">Transmembrane helix</keyword>
<keyword evidence="1" id="KW-0812">Transmembrane</keyword>